<evidence type="ECO:0000256" key="2">
    <source>
        <dbReference type="ARBA" id="ARBA00023180"/>
    </source>
</evidence>
<dbReference type="PANTHER" id="PTHR32444:SF10">
    <property type="entry name" value="CURCULIN-LIKE (MANNOSE-BINDING) LECTIN FAMILY PROTEIN-RELATED"/>
    <property type="match status" value="1"/>
</dbReference>
<organism evidence="6 7">
    <name type="scientific">Perilla frutescens var. hirtella</name>
    <name type="common">Perilla citriodora</name>
    <name type="synonym">Perilla setoyensis</name>
    <dbReference type="NCBI Taxonomy" id="608512"/>
    <lineage>
        <taxon>Eukaryota</taxon>
        <taxon>Viridiplantae</taxon>
        <taxon>Streptophyta</taxon>
        <taxon>Embryophyta</taxon>
        <taxon>Tracheophyta</taxon>
        <taxon>Spermatophyta</taxon>
        <taxon>Magnoliopsida</taxon>
        <taxon>eudicotyledons</taxon>
        <taxon>Gunneridae</taxon>
        <taxon>Pentapetalae</taxon>
        <taxon>asterids</taxon>
        <taxon>lamiids</taxon>
        <taxon>Lamiales</taxon>
        <taxon>Lamiaceae</taxon>
        <taxon>Nepetoideae</taxon>
        <taxon>Elsholtzieae</taxon>
        <taxon>Perilla</taxon>
    </lineage>
</organism>
<evidence type="ECO:0000313" key="6">
    <source>
        <dbReference type="EMBL" id="KAH6828092.1"/>
    </source>
</evidence>
<comment type="caution">
    <text evidence="6">The sequence shown here is derived from an EMBL/GenBank/DDBJ whole genome shotgun (WGS) entry which is preliminary data.</text>
</comment>
<evidence type="ECO:0000256" key="1">
    <source>
        <dbReference type="ARBA" id="ARBA00022729"/>
    </source>
</evidence>
<dbReference type="Proteomes" id="UP001190926">
    <property type="component" value="Unassembled WGS sequence"/>
</dbReference>
<gene>
    <name evidence="6" type="ORF">C2S53_014449</name>
</gene>
<dbReference type="InterPro" id="IPR001480">
    <property type="entry name" value="Bulb-type_lectin_dom"/>
</dbReference>
<dbReference type="CDD" id="cd01098">
    <property type="entry name" value="PAN_AP_plant"/>
    <property type="match status" value="1"/>
</dbReference>
<name>A0AAD4J6G4_PERFH</name>
<proteinExistence type="predicted"/>
<feature type="signal peptide" evidence="3">
    <location>
        <begin position="1"/>
        <end position="22"/>
    </location>
</feature>
<dbReference type="PROSITE" id="PS50927">
    <property type="entry name" value="BULB_LECTIN"/>
    <property type="match status" value="1"/>
</dbReference>
<feature type="chain" id="PRO_5042104289" evidence="3">
    <location>
        <begin position="23"/>
        <end position="439"/>
    </location>
</feature>
<reference evidence="6 7" key="1">
    <citation type="journal article" date="2021" name="Nat. Commun.">
        <title>Incipient diploidization of the medicinal plant Perilla within 10,000 years.</title>
        <authorList>
            <person name="Zhang Y."/>
            <person name="Shen Q."/>
            <person name="Leng L."/>
            <person name="Zhang D."/>
            <person name="Chen S."/>
            <person name="Shi Y."/>
            <person name="Ning Z."/>
            <person name="Chen S."/>
        </authorList>
    </citation>
    <scope>NUCLEOTIDE SEQUENCE [LARGE SCALE GENOMIC DNA]</scope>
    <source>
        <strain evidence="7">cv. PC099</strain>
    </source>
</reference>
<dbReference type="InterPro" id="IPR003609">
    <property type="entry name" value="Pan_app"/>
</dbReference>
<dbReference type="InterPro" id="IPR036426">
    <property type="entry name" value="Bulb-type_lectin_dom_sf"/>
</dbReference>
<evidence type="ECO:0000313" key="7">
    <source>
        <dbReference type="Proteomes" id="UP001190926"/>
    </source>
</evidence>
<dbReference type="PIRSF" id="PIRSF002686">
    <property type="entry name" value="SLG"/>
    <property type="match status" value="1"/>
</dbReference>
<protein>
    <submittedName>
        <fullName evidence="6">Uncharacterized protein</fullName>
    </submittedName>
</protein>
<sequence length="439" mass="48951">MFSPYQLSFLITFIFLTISSQSTVPPSRRFKYVNEGDFGEYYVEHGADYRILSISNYPFNLCFYNTTPDAFILGLRMGHRRSESVMRWVWDANRTKPVRENATLTFSSDGNLVLADADGSVAWQTGTTNKGVVGLELLPNGNMVLYDSKGGYIWQSFDHPTDTLLVGQALKTIGAGPTKLTSRMSIIEPFNGPYSFVMEKRHWALYYQTKNARNPLLYYKSGEFGNGKGALAYLGFSCEPEYGGSYAFELGFTFNLSKSDSSGTRILSRPKYNSTYTMLRVDIDGNLRMYTYNEHVDWGAWEVTYVLFNRDGDEPSECGLPKRCGSLGICEESQCVACPTSLGVLGWSKSCAPPKLPPCKGIINVDYFKVEGVEHYTSGYNEGAGPMSLGQCRDKCSKDCKCLGFFYRAESSKCLVVPELGTLVKVSNASHVGYIKMAK</sequence>
<dbReference type="InterPro" id="IPR035446">
    <property type="entry name" value="SLSG/EP1"/>
</dbReference>
<dbReference type="Pfam" id="PF01453">
    <property type="entry name" value="B_lectin"/>
    <property type="match status" value="1"/>
</dbReference>
<evidence type="ECO:0000259" key="4">
    <source>
        <dbReference type="PROSITE" id="PS50927"/>
    </source>
</evidence>
<dbReference type="SMART" id="SM00108">
    <property type="entry name" value="B_lectin"/>
    <property type="match status" value="1"/>
</dbReference>
<keyword evidence="7" id="KW-1185">Reference proteome</keyword>
<dbReference type="Gene3D" id="2.90.10.10">
    <property type="entry name" value="Bulb-type lectin domain"/>
    <property type="match status" value="1"/>
</dbReference>
<keyword evidence="2" id="KW-0325">Glycoprotein</keyword>
<feature type="domain" description="Apple" evidence="5">
    <location>
        <begin position="359"/>
        <end position="438"/>
    </location>
</feature>
<dbReference type="CDD" id="cd00028">
    <property type="entry name" value="B_lectin"/>
    <property type="match status" value="1"/>
</dbReference>
<evidence type="ECO:0000256" key="3">
    <source>
        <dbReference type="SAM" id="SignalP"/>
    </source>
</evidence>
<dbReference type="EMBL" id="SDAM02000131">
    <property type="protein sequence ID" value="KAH6828092.1"/>
    <property type="molecule type" value="Genomic_DNA"/>
</dbReference>
<keyword evidence="1 3" id="KW-0732">Signal</keyword>
<dbReference type="PANTHER" id="PTHR32444">
    <property type="entry name" value="BULB-TYPE LECTIN DOMAIN-CONTAINING PROTEIN"/>
    <property type="match status" value="1"/>
</dbReference>
<dbReference type="SUPFAM" id="SSF51110">
    <property type="entry name" value="alpha-D-mannose-specific plant lectins"/>
    <property type="match status" value="1"/>
</dbReference>
<accession>A0AAD4J6G4</accession>
<evidence type="ECO:0000259" key="5">
    <source>
        <dbReference type="PROSITE" id="PS50948"/>
    </source>
</evidence>
<feature type="domain" description="Bulb-type lectin" evidence="4">
    <location>
        <begin position="27"/>
        <end position="158"/>
    </location>
</feature>
<dbReference type="AlphaFoldDB" id="A0AAD4J6G4"/>
<dbReference type="PROSITE" id="PS50948">
    <property type="entry name" value="PAN"/>
    <property type="match status" value="1"/>
</dbReference>